<keyword evidence="3" id="KW-1185">Reference proteome</keyword>
<evidence type="ECO:0000313" key="3">
    <source>
        <dbReference type="Proteomes" id="UP000032141"/>
    </source>
</evidence>
<dbReference type="Gramene" id="Bo3g065960.1">
    <property type="protein sequence ID" value="Bo3g065960.1"/>
    <property type="gene ID" value="Bo3g065960"/>
</dbReference>
<protein>
    <submittedName>
        <fullName evidence="2">Uncharacterized protein</fullName>
    </submittedName>
</protein>
<dbReference type="InterPro" id="IPR004252">
    <property type="entry name" value="Probable_transposase_24"/>
</dbReference>
<evidence type="ECO:0000256" key="1">
    <source>
        <dbReference type="SAM" id="MobiDB-lite"/>
    </source>
</evidence>
<reference evidence="2" key="2">
    <citation type="submission" date="2015-03" db="UniProtKB">
        <authorList>
            <consortium name="EnsemblPlants"/>
        </authorList>
    </citation>
    <scope>IDENTIFICATION</scope>
</reference>
<feature type="compositionally biased region" description="Low complexity" evidence="1">
    <location>
        <begin position="28"/>
        <end position="47"/>
    </location>
</feature>
<dbReference type="HOGENOM" id="CLU_033858_0_0_1"/>
<accession>A0A0D3BB84</accession>
<proteinExistence type="predicted"/>
<reference evidence="2 3" key="1">
    <citation type="journal article" date="2014" name="Genome Biol.">
        <title>Transcriptome and methylome profiling reveals relics of genome dominance in the mesopolyploid Brassica oleracea.</title>
        <authorList>
            <person name="Parkin I.A."/>
            <person name="Koh C."/>
            <person name="Tang H."/>
            <person name="Robinson S.J."/>
            <person name="Kagale S."/>
            <person name="Clarke W.E."/>
            <person name="Town C.D."/>
            <person name="Nixon J."/>
            <person name="Krishnakumar V."/>
            <person name="Bidwell S.L."/>
            <person name="Denoeud F."/>
            <person name="Belcram H."/>
            <person name="Links M.G."/>
            <person name="Just J."/>
            <person name="Clarke C."/>
            <person name="Bender T."/>
            <person name="Huebert T."/>
            <person name="Mason A.S."/>
            <person name="Pires J.C."/>
            <person name="Barker G."/>
            <person name="Moore J."/>
            <person name="Walley P.G."/>
            <person name="Manoli S."/>
            <person name="Batley J."/>
            <person name="Edwards D."/>
            <person name="Nelson M.N."/>
            <person name="Wang X."/>
            <person name="Paterson A.H."/>
            <person name="King G."/>
            <person name="Bancroft I."/>
            <person name="Chalhoub B."/>
            <person name="Sharpe A.G."/>
        </authorList>
    </citation>
    <scope>NUCLEOTIDE SEQUENCE</scope>
    <source>
        <strain evidence="2 3">cv. TO1000</strain>
    </source>
</reference>
<dbReference type="AlphaFoldDB" id="A0A0D3BB84"/>
<sequence>MFGKPGSRLDPSSSAPGSTGPDTVPETQSSQRVSRSPPSGAPSFPRFVAPPAPHAHVPEMPPLVPPPMPAEIHPDLMVSPSASYSQYTVEDLLAQPGIEGLSVIDSDRPDGTLWFGVDGCVARNVTETIKGYFSEPHPNWKKTLIYVRRTWFKIFVVKKAFNTKAKARLLDTVFNWKGDWIVKGYERGKRPKLTTDVWDNLIRYWRDPDSIRVAESCSASRQTVDEHGHGPMLHSTGQKPHVGVRLDMAKETKELSSFLQFYEKTHTNKAGQFLDARSEQIFNDLVGHGEDRQTQLTQQSTNGLPVTLSIIEMNRIYEERRTLEIGFVNDVPRTTLSYGQRRDNEVTQLRNKLDSTRSAFTARMSGVEDFLDVVTASNME</sequence>
<feature type="region of interest" description="Disordered" evidence="1">
    <location>
        <begin position="1"/>
        <end position="52"/>
    </location>
</feature>
<feature type="compositionally biased region" description="Polar residues" evidence="1">
    <location>
        <begin position="10"/>
        <end position="27"/>
    </location>
</feature>
<dbReference type="EnsemblPlants" id="Bo3g065960.1">
    <property type="protein sequence ID" value="Bo3g065960.1"/>
    <property type="gene ID" value="Bo3g065960"/>
</dbReference>
<dbReference type="Pfam" id="PF03004">
    <property type="entry name" value="Transposase_24"/>
    <property type="match status" value="1"/>
</dbReference>
<organism evidence="2 3">
    <name type="scientific">Brassica oleracea var. oleracea</name>
    <dbReference type="NCBI Taxonomy" id="109376"/>
    <lineage>
        <taxon>Eukaryota</taxon>
        <taxon>Viridiplantae</taxon>
        <taxon>Streptophyta</taxon>
        <taxon>Embryophyta</taxon>
        <taxon>Tracheophyta</taxon>
        <taxon>Spermatophyta</taxon>
        <taxon>Magnoliopsida</taxon>
        <taxon>eudicotyledons</taxon>
        <taxon>Gunneridae</taxon>
        <taxon>Pentapetalae</taxon>
        <taxon>rosids</taxon>
        <taxon>malvids</taxon>
        <taxon>Brassicales</taxon>
        <taxon>Brassicaceae</taxon>
        <taxon>Brassiceae</taxon>
        <taxon>Brassica</taxon>
    </lineage>
</organism>
<dbReference type="Proteomes" id="UP000032141">
    <property type="component" value="Chromosome C3"/>
</dbReference>
<name>A0A0D3BB84_BRAOL</name>
<evidence type="ECO:0000313" key="2">
    <source>
        <dbReference type="EnsemblPlants" id="Bo3g065960.1"/>
    </source>
</evidence>